<name>A0A830FIW2_9EURY</name>
<feature type="transmembrane region" description="Helical" evidence="5">
    <location>
        <begin position="108"/>
        <end position="129"/>
    </location>
</feature>
<comment type="caution">
    <text evidence="7">The sequence shown here is derived from an EMBL/GenBank/DDBJ whole genome shotgun (WGS) entry which is preliminary data.</text>
</comment>
<evidence type="ECO:0000256" key="2">
    <source>
        <dbReference type="ARBA" id="ARBA00022692"/>
    </source>
</evidence>
<evidence type="ECO:0000259" key="6">
    <source>
        <dbReference type="Pfam" id="PF04893"/>
    </source>
</evidence>
<dbReference type="Proteomes" id="UP000607197">
    <property type="component" value="Unassembled WGS sequence"/>
</dbReference>
<feature type="transmembrane region" description="Helical" evidence="5">
    <location>
        <begin position="56"/>
        <end position="87"/>
    </location>
</feature>
<accession>A0A830FIW2</accession>
<dbReference type="GO" id="GO:0016020">
    <property type="term" value="C:membrane"/>
    <property type="evidence" value="ECO:0007669"/>
    <property type="project" value="UniProtKB-SubCell"/>
</dbReference>
<dbReference type="Pfam" id="PF04893">
    <property type="entry name" value="Yip1"/>
    <property type="match status" value="1"/>
</dbReference>
<dbReference type="RefSeq" id="WP_188978181.1">
    <property type="nucleotide sequence ID" value="NZ_BMPG01000002.1"/>
</dbReference>
<gene>
    <name evidence="7" type="ORF">GCM10009039_18370</name>
</gene>
<sequence>MFRALVDPNAFFGERAGDPSLRRPALVVATVAVIGTISAAYSLSVMRAQLPAEAQGLVTIILGVGVAGSLLGPFIGWLVFSLFYYLISGFFGGEGSYRDTLALAGYGYLPRVFGAVVALALTVVLYQTVPPTGNYQTYAAAIAASPYTKLSTVLGWVFLVWQGFLTTYAVKHARSVSFRDAAISVWVPVGLYLLVSVAGFALQFIGFGGTP</sequence>
<dbReference type="OrthoDB" id="116519at2157"/>
<feature type="transmembrane region" description="Helical" evidence="5">
    <location>
        <begin position="25"/>
        <end position="44"/>
    </location>
</feature>
<dbReference type="InterPro" id="IPR006977">
    <property type="entry name" value="Yip1_dom"/>
</dbReference>
<evidence type="ECO:0000256" key="5">
    <source>
        <dbReference type="SAM" id="Phobius"/>
    </source>
</evidence>
<keyword evidence="4 5" id="KW-0472">Membrane</keyword>
<keyword evidence="2 5" id="KW-0812">Transmembrane</keyword>
<keyword evidence="3 5" id="KW-1133">Transmembrane helix</keyword>
<reference evidence="7" key="1">
    <citation type="journal article" date="2014" name="Int. J. Syst. Evol. Microbiol.">
        <title>Complete genome sequence of Corynebacterium casei LMG S-19264T (=DSM 44701T), isolated from a smear-ripened cheese.</title>
        <authorList>
            <consortium name="US DOE Joint Genome Institute (JGI-PGF)"/>
            <person name="Walter F."/>
            <person name="Albersmeier A."/>
            <person name="Kalinowski J."/>
            <person name="Ruckert C."/>
        </authorList>
    </citation>
    <scope>NUCLEOTIDE SEQUENCE</scope>
    <source>
        <strain evidence="7">JCM 19596</strain>
    </source>
</reference>
<evidence type="ECO:0000256" key="1">
    <source>
        <dbReference type="ARBA" id="ARBA00004141"/>
    </source>
</evidence>
<organism evidence="7 8">
    <name type="scientific">Halocalculus aciditolerans</name>
    <dbReference type="NCBI Taxonomy" id="1383812"/>
    <lineage>
        <taxon>Archaea</taxon>
        <taxon>Methanobacteriati</taxon>
        <taxon>Methanobacteriota</taxon>
        <taxon>Stenosarchaea group</taxon>
        <taxon>Halobacteria</taxon>
        <taxon>Halobacteriales</taxon>
        <taxon>Halobacteriaceae</taxon>
        <taxon>Halocalculus</taxon>
    </lineage>
</organism>
<protein>
    <recommendedName>
        <fullName evidence="6">Yip1 domain-containing protein</fullName>
    </recommendedName>
</protein>
<dbReference type="AlphaFoldDB" id="A0A830FIW2"/>
<evidence type="ECO:0000256" key="3">
    <source>
        <dbReference type="ARBA" id="ARBA00022989"/>
    </source>
</evidence>
<feature type="domain" description="Yip1" evidence="6">
    <location>
        <begin position="3"/>
        <end position="197"/>
    </location>
</feature>
<evidence type="ECO:0000256" key="4">
    <source>
        <dbReference type="ARBA" id="ARBA00023136"/>
    </source>
</evidence>
<evidence type="ECO:0000313" key="8">
    <source>
        <dbReference type="Proteomes" id="UP000607197"/>
    </source>
</evidence>
<comment type="subcellular location">
    <subcellularLocation>
        <location evidence="1">Membrane</location>
        <topology evidence="1">Multi-pass membrane protein</topology>
    </subcellularLocation>
</comment>
<feature type="transmembrane region" description="Helical" evidence="5">
    <location>
        <begin position="182"/>
        <end position="205"/>
    </location>
</feature>
<reference evidence="7" key="2">
    <citation type="submission" date="2020-09" db="EMBL/GenBank/DDBJ databases">
        <authorList>
            <person name="Sun Q."/>
            <person name="Ohkuma M."/>
        </authorList>
    </citation>
    <scope>NUCLEOTIDE SEQUENCE</scope>
    <source>
        <strain evidence="7">JCM 19596</strain>
    </source>
</reference>
<dbReference type="EMBL" id="BMPG01000002">
    <property type="protein sequence ID" value="GGL60450.1"/>
    <property type="molecule type" value="Genomic_DNA"/>
</dbReference>
<keyword evidence="8" id="KW-1185">Reference proteome</keyword>
<proteinExistence type="predicted"/>
<evidence type="ECO:0000313" key="7">
    <source>
        <dbReference type="EMBL" id="GGL60450.1"/>
    </source>
</evidence>